<dbReference type="SUPFAM" id="SSF56601">
    <property type="entry name" value="beta-lactamase/transpeptidase-like"/>
    <property type="match status" value="1"/>
</dbReference>
<dbReference type="Gene3D" id="3.40.710.10">
    <property type="entry name" value="DD-peptidase/beta-lactamase superfamily"/>
    <property type="match status" value="1"/>
</dbReference>
<dbReference type="RefSeq" id="WP_182298367.1">
    <property type="nucleotide sequence ID" value="NZ_CP041969.1"/>
</dbReference>
<reference evidence="2 3" key="1">
    <citation type="submission" date="2019-07" db="EMBL/GenBank/DDBJ databases">
        <authorList>
            <person name="Kim J.K."/>
            <person name="Cheong H.-M."/>
            <person name="Choi Y."/>
            <person name="Hwang K.J."/>
            <person name="Lee S."/>
            <person name="Choi C."/>
        </authorList>
    </citation>
    <scope>NUCLEOTIDE SEQUENCE [LARGE SCALE GENOMIC DNA]</scope>
    <source>
        <strain evidence="2 3">KS 22</strain>
    </source>
</reference>
<sequence length="267" mass="29528">MLEKRETAAFDSLKSYVERINALNGGTSSSLFVIQNRAIVAEHYSGTHSDEAGARATGCDSQYNVASVRKSYIGFAAAWALNEGAIRSFDDPILEYMPLVQEDRELLIGVTIRHLLTHTHGLVRDESGRLVRAFSPGNKWDYNNEGIQLLTDILTEALNTTVAELLASKVFRPLGWRETGWRSEYSEELVLVMQEGRASLPLNPRVDGSRENLFVSARELAYWGYLHLNGGKIAGRTHVPEQVIRNATTVQTQGQLPPDQPGTVACG</sequence>
<dbReference type="Proteomes" id="UP000515679">
    <property type="component" value="Chromosome"/>
</dbReference>
<dbReference type="KEGG" id="cchl:FPL14_15515"/>
<proteinExistence type="predicted"/>
<evidence type="ECO:0000259" key="1">
    <source>
        <dbReference type="Pfam" id="PF00144"/>
    </source>
</evidence>
<evidence type="ECO:0000313" key="3">
    <source>
        <dbReference type="Proteomes" id="UP000515679"/>
    </source>
</evidence>
<keyword evidence="2" id="KW-0378">Hydrolase</keyword>
<dbReference type="InterPro" id="IPR012338">
    <property type="entry name" value="Beta-lactam/transpept-like"/>
</dbReference>
<feature type="domain" description="Beta-lactamase-related" evidence="1">
    <location>
        <begin position="29"/>
        <end position="240"/>
    </location>
</feature>
<dbReference type="Pfam" id="PF00144">
    <property type="entry name" value="Beta-lactamase"/>
    <property type="match status" value="1"/>
</dbReference>
<accession>A0A7G5BZR5</accession>
<organism evidence="2 3">
    <name type="scientific">Cohnella cholangitidis</name>
    <dbReference type="NCBI Taxonomy" id="2598458"/>
    <lineage>
        <taxon>Bacteria</taxon>
        <taxon>Bacillati</taxon>
        <taxon>Bacillota</taxon>
        <taxon>Bacilli</taxon>
        <taxon>Bacillales</taxon>
        <taxon>Paenibacillaceae</taxon>
        <taxon>Cohnella</taxon>
    </lineage>
</organism>
<protein>
    <submittedName>
        <fullName evidence="2">Serine hydrolase</fullName>
    </submittedName>
</protein>
<keyword evidence="3" id="KW-1185">Reference proteome</keyword>
<dbReference type="EMBL" id="CP041969">
    <property type="protein sequence ID" value="QMV42449.1"/>
    <property type="molecule type" value="Genomic_DNA"/>
</dbReference>
<evidence type="ECO:0000313" key="2">
    <source>
        <dbReference type="EMBL" id="QMV42449.1"/>
    </source>
</evidence>
<gene>
    <name evidence="2" type="ORF">FPL14_15515</name>
</gene>
<dbReference type="PANTHER" id="PTHR43283:SF7">
    <property type="entry name" value="BETA-LACTAMASE-RELATED DOMAIN-CONTAINING PROTEIN"/>
    <property type="match status" value="1"/>
</dbReference>
<dbReference type="PANTHER" id="PTHR43283">
    <property type="entry name" value="BETA-LACTAMASE-RELATED"/>
    <property type="match status" value="1"/>
</dbReference>
<dbReference type="InterPro" id="IPR050789">
    <property type="entry name" value="Diverse_Enzym_Activities"/>
</dbReference>
<dbReference type="GO" id="GO:0016787">
    <property type="term" value="F:hydrolase activity"/>
    <property type="evidence" value="ECO:0007669"/>
    <property type="project" value="UniProtKB-KW"/>
</dbReference>
<dbReference type="AlphaFoldDB" id="A0A7G5BZR5"/>
<dbReference type="InterPro" id="IPR001466">
    <property type="entry name" value="Beta-lactam-related"/>
</dbReference>
<name>A0A7G5BZR5_9BACL</name>